<dbReference type="Gene3D" id="3.40.50.620">
    <property type="entry name" value="HUPs"/>
    <property type="match status" value="1"/>
</dbReference>
<dbReference type="InterPro" id="IPR014729">
    <property type="entry name" value="Rossmann-like_a/b/a_fold"/>
</dbReference>
<dbReference type="AlphaFoldDB" id="A0A2V0NVG4"/>
<dbReference type="OrthoDB" id="843225at2759"/>
<protein>
    <recommendedName>
        <fullName evidence="1">UspA domain-containing protein</fullName>
    </recommendedName>
</protein>
<dbReference type="PANTHER" id="PTHR31964:SF113">
    <property type="entry name" value="USPA DOMAIN-CONTAINING PROTEIN"/>
    <property type="match status" value="1"/>
</dbReference>
<evidence type="ECO:0000313" key="3">
    <source>
        <dbReference type="Proteomes" id="UP000247498"/>
    </source>
</evidence>
<evidence type="ECO:0000259" key="1">
    <source>
        <dbReference type="Pfam" id="PF00582"/>
    </source>
</evidence>
<organism evidence="2 3">
    <name type="scientific">Raphidocelis subcapitata</name>
    <dbReference type="NCBI Taxonomy" id="307507"/>
    <lineage>
        <taxon>Eukaryota</taxon>
        <taxon>Viridiplantae</taxon>
        <taxon>Chlorophyta</taxon>
        <taxon>core chlorophytes</taxon>
        <taxon>Chlorophyceae</taxon>
        <taxon>CS clade</taxon>
        <taxon>Sphaeropleales</taxon>
        <taxon>Selenastraceae</taxon>
        <taxon>Raphidocelis</taxon>
    </lineage>
</organism>
<dbReference type="Proteomes" id="UP000247498">
    <property type="component" value="Unassembled WGS sequence"/>
</dbReference>
<dbReference type="InterPro" id="IPR006016">
    <property type="entry name" value="UspA"/>
</dbReference>
<evidence type="ECO:0000313" key="2">
    <source>
        <dbReference type="EMBL" id="GBF89543.1"/>
    </source>
</evidence>
<dbReference type="SUPFAM" id="SSF52402">
    <property type="entry name" value="Adenine nucleotide alpha hydrolases-like"/>
    <property type="match status" value="1"/>
</dbReference>
<sequence length="253" mass="25741">MAQFAGLARLHAATIPGPGSIKRMAAAPVALCGGRSSCGAVAGGGARASRAAAAAAAAAAVGPPAWRPRRRRAGACAVASAEATQAAWVGPAAPAASDARARTIVAVIDHSAASVRAVAWALENLYRDGDSLRLLHVVPPDTMMANGLTGHAASFEGGADEGPGELAARARAGIERAFVKRCVAAGARVEVDVVVQPSNRDVSDAILSHVEHLGAAVVVMPEQRTTLFEALFFQTPAAQRVAARCPRPTVLIR</sequence>
<reference evidence="2 3" key="1">
    <citation type="journal article" date="2018" name="Sci. Rep.">
        <title>Raphidocelis subcapitata (=Pseudokirchneriella subcapitata) provides an insight into genome evolution and environmental adaptations in the Sphaeropleales.</title>
        <authorList>
            <person name="Suzuki S."/>
            <person name="Yamaguchi H."/>
            <person name="Nakajima N."/>
            <person name="Kawachi M."/>
        </authorList>
    </citation>
    <scope>NUCLEOTIDE SEQUENCE [LARGE SCALE GENOMIC DNA]</scope>
    <source>
        <strain evidence="2 3">NIES-35</strain>
    </source>
</reference>
<name>A0A2V0NVG4_9CHLO</name>
<dbReference type="Pfam" id="PF00582">
    <property type="entry name" value="Usp"/>
    <property type="match status" value="1"/>
</dbReference>
<dbReference type="STRING" id="307507.A0A2V0NVG4"/>
<gene>
    <name evidence="2" type="ORF">Rsub_02261</name>
</gene>
<accession>A0A2V0NVG4</accession>
<keyword evidence="3" id="KW-1185">Reference proteome</keyword>
<comment type="caution">
    <text evidence="2">The sequence shown here is derived from an EMBL/GenBank/DDBJ whole genome shotgun (WGS) entry which is preliminary data.</text>
</comment>
<dbReference type="PANTHER" id="PTHR31964">
    <property type="entry name" value="ADENINE NUCLEOTIDE ALPHA HYDROLASES-LIKE SUPERFAMILY PROTEIN"/>
    <property type="match status" value="1"/>
</dbReference>
<dbReference type="InParanoid" id="A0A2V0NVG4"/>
<proteinExistence type="predicted"/>
<feature type="domain" description="UspA" evidence="1">
    <location>
        <begin position="102"/>
        <end position="253"/>
    </location>
</feature>
<dbReference type="EMBL" id="BDRX01000011">
    <property type="protein sequence ID" value="GBF89543.1"/>
    <property type="molecule type" value="Genomic_DNA"/>
</dbReference>